<reference evidence="3" key="2">
    <citation type="submission" date="2015-01" db="EMBL/GenBank/DDBJ databases">
        <title>Evolutionary Origins and Diversification of the Mycorrhizal Mutualists.</title>
        <authorList>
            <consortium name="DOE Joint Genome Institute"/>
            <consortium name="Mycorrhizal Genomics Consortium"/>
            <person name="Kohler A."/>
            <person name="Kuo A."/>
            <person name="Nagy L.G."/>
            <person name="Floudas D."/>
            <person name="Copeland A."/>
            <person name="Barry K.W."/>
            <person name="Cichocki N."/>
            <person name="Veneault-Fourrey C."/>
            <person name="LaButti K."/>
            <person name="Lindquist E.A."/>
            <person name="Lipzen A."/>
            <person name="Lundell T."/>
            <person name="Morin E."/>
            <person name="Murat C."/>
            <person name="Riley R."/>
            <person name="Ohm R."/>
            <person name="Sun H."/>
            <person name="Tunlid A."/>
            <person name="Henrissat B."/>
            <person name="Grigoriev I.V."/>
            <person name="Hibbett D.S."/>
            <person name="Martin F."/>
        </authorList>
    </citation>
    <scope>NUCLEOTIDE SEQUENCE [LARGE SCALE GENOMIC DNA]</scope>
    <source>
        <strain evidence="3">Ve08.2h10</strain>
    </source>
</reference>
<dbReference type="Proteomes" id="UP000054538">
    <property type="component" value="Unassembled WGS sequence"/>
</dbReference>
<evidence type="ECO:0000259" key="1">
    <source>
        <dbReference type="Pfam" id="PF00270"/>
    </source>
</evidence>
<sequence>MPALSDIRQCTLEVFGVRPCLWQLKVAEALLKGNKDVLCIAGTGMGKTLGFWIPLLFDKIQ</sequence>
<dbReference type="GO" id="GO:0005524">
    <property type="term" value="F:ATP binding"/>
    <property type="evidence" value="ECO:0007669"/>
    <property type="project" value="InterPro"/>
</dbReference>
<dbReference type="Pfam" id="PF00270">
    <property type="entry name" value="DEAD"/>
    <property type="match status" value="1"/>
</dbReference>
<dbReference type="SUPFAM" id="SSF52540">
    <property type="entry name" value="P-loop containing nucleoside triphosphate hydrolases"/>
    <property type="match status" value="1"/>
</dbReference>
<name>A0A0D0C1W6_9AGAM</name>
<gene>
    <name evidence="2" type="ORF">PAXRUDRAFT_167535</name>
</gene>
<protein>
    <recommendedName>
        <fullName evidence="1">DEAD/DEAH-box helicase domain-containing protein</fullName>
    </recommendedName>
</protein>
<reference evidence="2 3" key="1">
    <citation type="submission" date="2014-04" db="EMBL/GenBank/DDBJ databases">
        <authorList>
            <consortium name="DOE Joint Genome Institute"/>
            <person name="Kuo A."/>
            <person name="Kohler A."/>
            <person name="Jargeat P."/>
            <person name="Nagy L.G."/>
            <person name="Floudas D."/>
            <person name="Copeland A."/>
            <person name="Barry K.W."/>
            <person name="Cichocki N."/>
            <person name="Veneault-Fourrey C."/>
            <person name="LaButti K."/>
            <person name="Lindquist E.A."/>
            <person name="Lipzen A."/>
            <person name="Lundell T."/>
            <person name="Morin E."/>
            <person name="Murat C."/>
            <person name="Sun H."/>
            <person name="Tunlid A."/>
            <person name="Henrissat B."/>
            <person name="Grigoriev I.V."/>
            <person name="Hibbett D.S."/>
            <person name="Martin F."/>
            <person name="Nordberg H.P."/>
            <person name="Cantor M.N."/>
            <person name="Hua S.X."/>
        </authorList>
    </citation>
    <scope>NUCLEOTIDE SEQUENCE [LARGE SCALE GENOMIC DNA]</scope>
    <source>
        <strain evidence="2 3">Ve08.2h10</strain>
    </source>
</reference>
<accession>A0A0D0C1W6</accession>
<dbReference type="GO" id="GO:0003676">
    <property type="term" value="F:nucleic acid binding"/>
    <property type="evidence" value="ECO:0007669"/>
    <property type="project" value="InterPro"/>
</dbReference>
<dbReference type="InterPro" id="IPR011545">
    <property type="entry name" value="DEAD/DEAH_box_helicase_dom"/>
</dbReference>
<dbReference type="InterPro" id="IPR027417">
    <property type="entry name" value="P-loop_NTPase"/>
</dbReference>
<dbReference type="AlphaFoldDB" id="A0A0D0C1W6"/>
<dbReference type="EMBL" id="KN827087">
    <property type="protein sequence ID" value="KIK77197.1"/>
    <property type="molecule type" value="Genomic_DNA"/>
</dbReference>
<dbReference type="Gene3D" id="3.40.50.300">
    <property type="entry name" value="P-loop containing nucleotide triphosphate hydrolases"/>
    <property type="match status" value="1"/>
</dbReference>
<dbReference type="OrthoDB" id="10261556at2759"/>
<keyword evidence="3" id="KW-1185">Reference proteome</keyword>
<evidence type="ECO:0000313" key="3">
    <source>
        <dbReference type="Proteomes" id="UP000054538"/>
    </source>
</evidence>
<dbReference type="InParanoid" id="A0A0D0C1W6"/>
<organism evidence="2 3">
    <name type="scientific">Paxillus rubicundulus Ve08.2h10</name>
    <dbReference type="NCBI Taxonomy" id="930991"/>
    <lineage>
        <taxon>Eukaryota</taxon>
        <taxon>Fungi</taxon>
        <taxon>Dikarya</taxon>
        <taxon>Basidiomycota</taxon>
        <taxon>Agaricomycotina</taxon>
        <taxon>Agaricomycetes</taxon>
        <taxon>Agaricomycetidae</taxon>
        <taxon>Boletales</taxon>
        <taxon>Paxilineae</taxon>
        <taxon>Paxillaceae</taxon>
        <taxon>Paxillus</taxon>
    </lineage>
</organism>
<evidence type="ECO:0000313" key="2">
    <source>
        <dbReference type="EMBL" id="KIK77197.1"/>
    </source>
</evidence>
<proteinExistence type="predicted"/>
<feature type="domain" description="DEAD/DEAH-box helicase" evidence="1">
    <location>
        <begin position="23"/>
        <end position="56"/>
    </location>
</feature>
<dbReference type="HOGENOM" id="CLU_196963_0_0_1"/>